<reference evidence="1" key="1">
    <citation type="submission" date="2014-09" db="EMBL/GenBank/DDBJ databases">
        <authorList>
            <person name="Magalhaes I.L.F."/>
            <person name="Oliveira U."/>
            <person name="Santos F.R."/>
            <person name="Vidigal T.H.D.A."/>
            <person name="Brescovit A.D."/>
            <person name="Santos A.J."/>
        </authorList>
    </citation>
    <scope>NUCLEOTIDE SEQUENCE</scope>
    <source>
        <tissue evidence="1">Shoot tissue taken approximately 20 cm above the soil surface</tissue>
    </source>
</reference>
<sequence>MYTQWYVRAPSISPAFQSFSKMKNQD</sequence>
<accession>A0A0A9C4X1</accession>
<organism evidence="1">
    <name type="scientific">Arundo donax</name>
    <name type="common">Giant reed</name>
    <name type="synonym">Donax arundinaceus</name>
    <dbReference type="NCBI Taxonomy" id="35708"/>
    <lineage>
        <taxon>Eukaryota</taxon>
        <taxon>Viridiplantae</taxon>
        <taxon>Streptophyta</taxon>
        <taxon>Embryophyta</taxon>
        <taxon>Tracheophyta</taxon>
        <taxon>Spermatophyta</taxon>
        <taxon>Magnoliopsida</taxon>
        <taxon>Liliopsida</taxon>
        <taxon>Poales</taxon>
        <taxon>Poaceae</taxon>
        <taxon>PACMAD clade</taxon>
        <taxon>Arundinoideae</taxon>
        <taxon>Arundineae</taxon>
        <taxon>Arundo</taxon>
    </lineage>
</organism>
<name>A0A0A9C4X1_ARUDO</name>
<reference evidence="1" key="2">
    <citation type="journal article" date="2015" name="Data Brief">
        <title>Shoot transcriptome of the giant reed, Arundo donax.</title>
        <authorList>
            <person name="Barrero R.A."/>
            <person name="Guerrero F.D."/>
            <person name="Moolhuijzen P."/>
            <person name="Goolsby J.A."/>
            <person name="Tidwell J."/>
            <person name="Bellgard S.E."/>
            <person name="Bellgard M.I."/>
        </authorList>
    </citation>
    <scope>NUCLEOTIDE SEQUENCE</scope>
    <source>
        <tissue evidence="1">Shoot tissue taken approximately 20 cm above the soil surface</tissue>
    </source>
</reference>
<dbReference type="EMBL" id="GBRH01228392">
    <property type="protein sequence ID" value="JAD69503.1"/>
    <property type="molecule type" value="Transcribed_RNA"/>
</dbReference>
<protein>
    <submittedName>
        <fullName evidence="1">Uncharacterized protein</fullName>
    </submittedName>
</protein>
<proteinExistence type="predicted"/>
<evidence type="ECO:0000313" key="1">
    <source>
        <dbReference type="EMBL" id="JAD69503.1"/>
    </source>
</evidence>
<dbReference type="AlphaFoldDB" id="A0A0A9C4X1"/>